<reference evidence="2" key="1">
    <citation type="submission" date="2020-05" db="UniProtKB">
        <authorList>
            <consortium name="EnsemblMetazoa"/>
        </authorList>
    </citation>
    <scope>IDENTIFICATION</scope>
    <source>
        <strain evidence="2">Jacobina</strain>
    </source>
</reference>
<evidence type="ECO:0000313" key="2">
    <source>
        <dbReference type="EnsemblMetazoa" id="LLOJ005151-PA"/>
    </source>
</evidence>
<evidence type="ECO:0000313" key="3">
    <source>
        <dbReference type="Proteomes" id="UP000092461"/>
    </source>
</evidence>
<name>A0A1B0CKL4_LUTLO</name>
<protein>
    <recommendedName>
        <fullName evidence="4">Cytochrome oxidase complex assembly protein 1</fullName>
    </recommendedName>
</protein>
<dbReference type="EMBL" id="AJWK01016431">
    <property type="status" value="NOT_ANNOTATED_CDS"/>
    <property type="molecule type" value="Genomic_DNA"/>
</dbReference>
<dbReference type="PANTHER" id="PTHR47148:SF1">
    <property type="entry name" value="CYTOCHROME C OXIDASE ASSEMBLY FACTOR 1 HOMOLOG"/>
    <property type="match status" value="1"/>
</dbReference>
<sequence>MFSRISNKTLAKVAVYGAFGSISAVFYMRWSIERQIRGQEFYKEALNLLKQHKGAETVLGNPISESGFDLSDKTNKCNSNEAHFEVSVRGLKTEAPVYGAFGSISAVFYMRWSIERQIRGQEFYKEALNLLKQHKGAETVLGNPISESGFDLSDKTNKCNSNEAHFEVSVRGPKDRGTYFFWARREEPKPWEVYRAELELKSKPDQRLILVQSSES</sequence>
<dbReference type="GO" id="GO:0005743">
    <property type="term" value="C:mitochondrial inner membrane"/>
    <property type="evidence" value="ECO:0007669"/>
    <property type="project" value="TreeGrafter"/>
</dbReference>
<dbReference type="InterPro" id="IPR014807">
    <property type="entry name" value="Coa1"/>
</dbReference>
<evidence type="ECO:0000256" key="1">
    <source>
        <dbReference type="SAM" id="Phobius"/>
    </source>
</evidence>
<dbReference type="VEuPathDB" id="VectorBase:LLOJ005151"/>
<proteinExistence type="predicted"/>
<dbReference type="GO" id="GO:0033617">
    <property type="term" value="P:mitochondrial respiratory chain complex IV assembly"/>
    <property type="evidence" value="ECO:0007669"/>
    <property type="project" value="TreeGrafter"/>
</dbReference>
<dbReference type="EnsemblMetazoa" id="LLOJ005151-RA">
    <property type="protein sequence ID" value="LLOJ005151-PA"/>
    <property type="gene ID" value="LLOJ005151"/>
</dbReference>
<keyword evidence="1" id="KW-0812">Transmembrane</keyword>
<evidence type="ECO:0008006" key="4">
    <source>
        <dbReference type="Google" id="ProtNLM"/>
    </source>
</evidence>
<organism evidence="2 3">
    <name type="scientific">Lutzomyia longipalpis</name>
    <name type="common">Sand fly</name>
    <dbReference type="NCBI Taxonomy" id="7200"/>
    <lineage>
        <taxon>Eukaryota</taxon>
        <taxon>Metazoa</taxon>
        <taxon>Ecdysozoa</taxon>
        <taxon>Arthropoda</taxon>
        <taxon>Hexapoda</taxon>
        <taxon>Insecta</taxon>
        <taxon>Pterygota</taxon>
        <taxon>Neoptera</taxon>
        <taxon>Endopterygota</taxon>
        <taxon>Diptera</taxon>
        <taxon>Nematocera</taxon>
        <taxon>Psychodoidea</taxon>
        <taxon>Psychodidae</taxon>
        <taxon>Lutzomyia</taxon>
        <taxon>Lutzomyia</taxon>
    </lineage>
</organism>
<accession>A0A1B0CKL4</accession>
<dbReference type="GO" id="GO:0032981">
    <property type="term" value="P:mitochondrial respiratory chain complex I assembly"/>
    <property type="evidence" value="ECO:0007669"/>
    <property type="project" value="TreeGrafter"/>
</dbReference>
<dbReference type="AlphaFoldDB" id="A0A1B0CKL4"/>
<keyword evidence="1" id="KW-0472">Membrane</keyword>
<dbReference type="EMBL" id="AJWK01016430">
    <property type="status" value="NOT_ANNOTATED_CDS"/>
    <property type="molecule type" value="Genomic_DNA"/>
</dbReference>
<dbReference type="Proteomes" id="UP000092461">
    <property type="component" value="Unassembled WGS sequence"/>
</dbReference>
<feature type="transmembrane region" description="Helical" evidence="1">
    <location>
        <begin position="13"/>
        <end position="30"/>
    </location>
</feature>
<dbReference type="PANTHER" id="PTHR47148">
    <property type="entry name" value="CYTOCHROME C OXIDASE ASSEMBLY FACTOR 1 HOMOLOG"/>
    <property type="match status" value="1"/>
</dbReference>
<keyword evidence="3" id="KW-1185">Reference proteome</keyword>
<keyword evidence="1" id="KW-1133">Transmembrane helix</keyword>
<dbReference type="VEuPathDB" id="VectorBase:LLONM1_000914"/>
<dbReference type="Pfam" id="PF08695">
    <property type="entry name" value="Coa1"/>
    <property type="match status" value="2"/>
</dbReference>